<dbReference type="RefSeq" id="WP_203824535.1">
    <property type="nucleotide sequence ID" value="NZ_BAAATY010000002.1"/>
</dbReference>
<evidence type="ECO:0000256" key="1">
    <source>
        <dbReference type="SAM" id="Phobius"/>
    </source>
</evidence>
<gene>
    <name evidence="2" type="ORF">Apa02nite_016700</name>
</gene>
<name>A0ABQ4B4Q1_9ACTN</name>
<evidence type="ECO:0000313" key="2">
    <source>
        <dbReference type="EMBL" id="GIE65562.1"/>
    </source>
</evidence>
<dbReference type="Proteomes" id="UP000624709">
    <property type="component" value="Unassembled WGS sequence"/>
</dbReference>
<proteinExistence type="predicted"/>
<feature type="transmembrane region" description="Helical" evidence="1">
    <location>
        <begin position="88"/>
        <end position="107"/>
    </location>
</feature>
<reference evidence="2 3" key="1">
    <citation type="submission" date="2021-01" db="EMBL/GenBank/DDBJ databases">
        <title>Whole genome shotgun sequence of Actinoplanes palleronii NBRC 14916.</title>
        <authorList>
            <person name="Komaki H."/>
            <person name="Tamura T."/>
        </authorList>
    </citation>
    <scope>NUCLEOTIDE SEQUENCE [LARGE SCALE GENOMIC DNA]</scope>
    <source>
        <strain evidence="2 3">NBRC 14916</strain>
    </source>
</reference>
<dbReference type="EMBL" id="BOMS01000022">
    <property type="protein sequence ID" value="GIE65562.1"/>
    <property type="molecule type" value="Genomic_DNA"/>
</dbReference>
<organism evidence="2 3">
    <name type="scientific">Actinoplanes palleronii</name>
    <dbReference type="NCBI Taxonomy" id="113570"/>
    <lineage>
        <taxon>Bacteria</taxon>
        <taxon>Bacillati</taxon>
        <taxon>Actinomycetota</taxon>
        <taxon>Actinomycetes</taxon>
        <taxon>Micromonosporales</taxon>
        <taxon>Micromonosporaceae</taxon>
        <taxon>Actinoplanes</taxon>
    </lineage>
</organism>
<feature type="transmembrane region" description="Helical" evidence="1">
    <location>
        <begin position="61"/>
        <end position="82"/>
    </location>
</feature>
<keyword evidence="1" id="KW-0472">Membrane</keyword>
<sequence length="213" mass="22144">MSPVRALPAELDAVRALLADGLAQITRSTDDLEQFWIRSACARLTETDAVLAEAATGGAGLISLLVTTAVSFGVVAGVAALARLAGAGAAGVLVASGFLLVTTLRLLPALRSVLARRSVAAAARHVVPTAPARSFGLAQYGFAEVPEPLVRARVQLVSATLRQAGSANWPLPALRLAVPADPVLARLAHADLLLCQAIDCLERYLDDLAKEWP</sequence>
<comment type="caution">
    <text evidence="2">The sequence shown here is derived from an EMBL/GenBank/DDBJ whole genome shotgun (WGS) entry which is preliminary data.</text>
</comment>
<accession>A0ABQ4B4Q1</accession>
<keyword evidence="1" id="KW-1133">Transmembrane helix</keyword>
<keyword evidence="1" id="KW-0812">Transmembrane</keyword>
<protein>
    <submittedName>
        <fullName evidence="2">Uncharacterized protein</fullName>
    </submittedName>
</protein>
<keyword evidence="3" id="KW-1185">Reference proteome</keyword>
<evidence type="ECO:0000313" key="3">
    <source>
        <dbReference type="Proteomes" id="UP000624709"/>
    </source>
</evidence>